<proteinExistence type="predicted"/>
<feature type="domain" description="PIR2-like helical" evidence="2">
    <location>
        <begin position="337"/>
        <end position="428"/>
    </location>
</feature>
<dbReference type="InterPro" id="IPR022059">
    <property type="entry name" value="DUF3615"/>
</dbReference>
<evidence type="ECO:0000313" key="3">
    <source>
        <dbReference type="EMBL" id="KAK1696132.1"/>
    </source>
</evidence>
<evidence type="ECO:0000313" key="4">
    <source>
        <dbReference type="Proteomes" id="UP001231189"/>
    </source>
</evidence>
<dbReference type="PANTHER" id="PTHR33120">
    <property type="entry name" value="EXPRESSED PROTEIN-RELATED"/>
    <property type="match status" value="1"/>
</dbReference>
<dbReference type="Proteomes" id="UP001231189">
    <property type="component" value="Unassembled WGS sequence"/>
</dbReference>
<gene>
    <name evidence="3" type="ORF">QYE76_012829</name>
</gene>
<dbReference type="PANTHER" id="PTHR33120:SF42">
    <property type="entry name" value="OS12G0105000 PROTEIN"/>
    <property type="match status" value="1"/>
</dbReference>
<evidence type="ECO:0000259" key="2">
    <source>
        <dbReference type="Pfam" id="PF20235"/>
    </source>
</evidence>
<sequence>MSVAADDPFTDYRPPDWPFWNTGKNDPVPPVDPLVKECFDEMAQFYLDAAGRLPIAEIPYLACCLSQRGLAIGLCDPVTNILLTTIYAFAQVREHLPGLVLAASTQEALNQASDKLTFVDAVLRSRLGLIHFMRCYFRYLTCDEAKQCLTIARHNLPLAVLLVEKACGGSLGHMDLDSATTKAALKEAANSACCSAPENLVNLMTSRYQHGVVDTIKQLLCCSVKLTVQHVDQLCDLLRQPCSPPPPIPMLTPPRMFRDINGQVTTTIVIDTNLFPATAVSQYGASMAIITYSTRTSQGDAVPLSTALTETTQRLICGRSCQDKITDWFLRMSLLHTVHELYLRALARLPMHALHQGHLIRAVLRAGHAYGPMADPVANIMFNTIWYDALFPFCQVDTASADILDSRSMSRVESRSLDAIVALIRKSSQKDPLIMLCKDRRVLKLWSQDFMLVQRNIDDLLRAAKHPEPDAYAAFTKGLTLDVVGDMRGLMMMDQVISDDAVYQLKVLITKIAAARGIAAPVHTPVLSRSALDILSPRRSAFKIQQDYVRRKLEILLGDYSLREGKQYHVGLICGVASQTYYNNTECYHVNFLANMDIGVPSDATPTPMHKLFFAEFWNQIDQRIEESTQPPICCVIQDFPKHLGRCNVCESTSRTLVHPPSCGYFMAITGTVFPTAESLRVADIEDDQGMLDVDFIYFDAA</sequence>
<organism evidence="3 4">
    <name type="scientific">Lolium multiflorum</name>
    <name type="common">Italian ryegrass</name>
    <name type="synonym">Lolium perenne subsp. multiflorum</name>
    <dbReference type="NCBI Taxonomy" id="4521"/>
    <lineage>
        <taxon>Eukaryota</taxon>
        <taxon>Viridiplantae</taxon>
        <taxon>Streptophyta</taxon>
        <taxon>Embryophyta</taxon>
        <taxon>Tracheophyta</taxon>
        <taxon>Spermatophyta</taxon>
        <taxon>Magnoliopsida</taxon>
        <taxon>Liliopsida</taxon>
        <taxon>Poales</taxon>
        <taxon>Poaceae</taxon>
        <taxon>BOP clade</taxon>
        <taxon>Pooideae</taxon>
        <taxon>Poodae</taxon>
        <taxon>Poeae</taxon>
        <taxon>Poeae Chloroplast Group 2 (Poeae type)</taxon>
        <taxon>Loliodinae</taxon>
        <taxon>Loliinae</taxon>
        <taxon>Lolium</taxon>
    </lineage>
</organism>
<comment type="caution">
    <text evidence="3">The sequence shown here is derived from an EMBL/GenBank/DDBJ whole genome shotgun (WGS) entry which is preliminary data.</text>
</comment>
<feature type="domain" description="DUF3615" evidence="1">
    <location>
        <begin position="555"/>
        <end position="660"/>
    </location>
</feature>
<keyword evidence="4" id="KW-1185">Reference proteome</keyword>
<dbReference type="Pfam" id="PF20235">
    <property type="entry name" value="PIR2-like_helical"/>
    <property type="match status" value="2"/>
</dbReference>
<reference evidence="3" key="1">
    <citation type="submission" date="2023-07" db="EMBL/GenBank/DDBJ databases">
        <title>A chromosome-level genome assembly of Lolium multiflorum.</title>
        <authorList>
            <person name="Chen Y."/>
            <person name="Copetti D."/>
            <person name="Kolliker R."/>
            <person name="Studer B."/>
        </authorList>
    </citation>
    <scope>NUCLEOTIDE SEQUENCE</scope>
    <source>
        <strain evidence="3">02402/16</strain>
        <tissue evidence="3">Leaf</tissue>
    </source>
</reference>
<accession>A0AAD8U1Q9</accession>
<evidence type="ECO:0000259" key="1">
    <source>
        <dbReference type="Pfam" id="PF12274"/>
    </source>
</evidence>
<dbReference type="AlphaFoldDB" id="A0AAD8U1Q9"/>
<dbReference type="EMBL" id="JAUUTY010000001">
    <property type="protein sequence ID" value="KAK1696132.1"/>
    <property type="molecule type" value="Genomic_DNA"/>
</dbReference>
<dbReference type="Pfam" id="PF12274">
    <property type="entry name" value="DUF3615"/>
    <property type="match status" value="1"/>
</dbReference>
<dbReference type="InterPro" id="IPR046527">
    <property type="entry name" value="PIR2-like_helical"/>
</dbReference>
<protein>
    <submittedName>
        <fullName evidence="3">Uncharacterized protein</fullName>
    </submittedName>
</protein>
<feature type="domain" description="PIR2-like helical" evidence="2">
    <location>
        <begin position="41"/>
        <end position="163"/>
    </location>
</feature>
<name>A0AAD8U1Q9_LOLMU</name>